<dbReference type="FunFam" id="3.30.565.10:FF:000010">
    <property type="entry name" value="Sensor histidine kinase RcsC"/>
    <property type="match status" value="1"/>
</dbReference>
<keyword evidence="8" id="KW-1185">Reference proteome</keyword>
<keyword evidence="7" id="KW-0808">Transferase</keyword>
<sequence length="1127" mass="120723">MATSMRRVYSGWRWGFSDENKGHCATLLSGTGALIYVMTTKTAKASLVSLTHDYQQELMDRALDNVAANFSSSAACLQSLAAHLETVASLPNMTQEYRDELAFQASRFSFLSCNFNKAGVILENGKFLFMELITDATKPLVEPTLQLDYNRNTYPLGQKVPQYRAVLNASNGLPISGSVDLLPDDYRTRSWYEQALTFGTATEIRVNDVSGQPEFLMAKRVHYLDPSEGSAQGVVRVTFLLANMDQLVATFDLKGGTMYFTNGSHLIGSSVNGYTKGGGNRELLRPSDSNSSLVRQASTIKASKGTPVEVRIDGVNYFVGETEKDIGNIVIQETFLLPSKSVLGHFEAQAIRSRDISIGIACGIVLLGCLVVFTITDPITKEMRHKAELLENLEAKQRAETRDVFKTKFLASMSHDLRNPSAAMIGLLDVLLETPHTEEQGRHLSQVKECAQHQLSLLNEVLDVSKIEAGKMLLDNAPFDLVHLLESLIDVNGVQAAKKGLELCLDIRGGIPQKLLGDATRSRQIFANLLSNSMKFTKAGYIAVRCSPANADVSQVEPGKIRLAFEVEDTGCGIPPEKRTLVFADYSQADGAATAQSYGGTGLGLGIVKKLVQLMGGEVSILDKDTPGCIFGFDLVFQTVEGAGMSRPGRRGTASGGVPESSFQGSAKSSGDPSRLPLAGFNLVFGHANFLARSITAGALREGGATVVEAVSWDEALLALTVSTGLNSRRSTRPSQAPLPRVSSPEEYLDPSNAQSEISAWTRIDEEADEIAEATGGNVRRSSSLRSRAPSRRPSSARTESNASARASDGGADAFFMECAVLDVALLPGFPDVSRLEAELQKLTKALEKGREVRRSGVVVVWIVSGSTPADVRKALRRHGFGHEVSKPLYPSKMEHLLLSLAKSPRASGETPEDPHVVLEVDGSDASSSDVVPEIDGSDASSSDVLLPGSTMPLPGLSKSGSVSGSRGHSKKAAPGGVALKLPLSGLSVLVAEDNPVLRQLAVRSLESLGADVETACNGQEAVDALHVAEASANRPFDLVLMDCQMPVMDGYTASRQIRSEELESPQKRRVAIIALTADGSKDAERLCLDAGMDGVLTKPVKVDSLAELVNKLVVKGNGEVAAVQRV</sequence>
<keyword evidence="4" id="KW-0812">Transmembrane</keyword>
<keyword evidence="4" id="KW-1133">Transmembrane helix</keyword>
<feature type="transmembrane region" description="Helical" evidence="4">
    <location>
        <begin position="356"/>
        <end position="376"/>
    </location>
</feature>
<dbReference type="InterPro" id="IPR003594">
    <property type="entry name" value="HATPase_dom"/>
</dbReference>
<proteinExistence type="predicted"/>
<organism evidence="7 8">
    <name type="scientific">Klebsormidium nitens</name>
    <name type="common">Green alga</name>
    <name type="synonym">Ulothrix nitens</name>
    <dbReference type="NCBI Taxonomy" id="105231"/>
    <lineage>
        <taxon>Eukaryota</taxon>
        <taxon>Viridiplantae</taxon>
        <taxon>Streptophyta</taxon>
        <taxon>Klebsormidiophyceae</taxon>
        <taxon>Klebsormidiales</taxon>
        <taxon>Klebsormidiaceae</taxon>
        <taxon>Klebsormidium</taxon>
    </lineage>
</organism>
<dbReference type="PRINTS" id="PR00344">
    <property type="entry name" value="BCTRLSENSOR"/>
</dbReference>
<feature type="region of interest" description="Disordered" evidence="3">
    <location>
        <begin position="727"/>
        <end position="754"/>
    </location>
</feature>
<dbReference type="SMART" id="SM00448">
    <property type="entry name" value="REC"/>
    <property type="match status" value="1"/>
</dbReference>
<reference evidence="7 8" key="1">
    <citation type="journal article" date="2014" name="Nat. Commun.">
        <title>Klebsormidium flaccidum genome reveals primary factors for plant terrestrial adaptation.</title>
        <authorList>
            <person name="Hori K."/>
            <person name="Maruyama F."/>
            <person name="Fujisawa T."/>
            <person name="Togashi T."/>
            <person name="Yamamoto N."/>
            <person name="Seo M."/>
            <person name="Sato S."/>
            <person name="Yamada T."/>
            <person name="Mori H."/>
            <person name="Tajima N."/>
            <person name="Moriyama T."/>
            <person name="Ikeuchi M."/>
            <person name="Watanabe M."/>
            <person name="Wada H."/>
            <person name="Kobayashi K."/>
            <person name="Saito M."/>
            <person name="Masuda T."/>
            <person name="Sasaki-Sekimoto Y."/>
            <person name="Mashiguchi K."/>
            <person name="Awai K."/>
            <person name="Shimojima M."/>
            <person name="Masuda S."/>
            <person name="Iwai M."/>
            <person name="Nobusawa T."/>
            <person name="Narise T."/>
            <person name="Kondo S."/>
            <person name="Saito H."/>
            <person name="Sato R."/>
            <person name="Murakawa M."/>
            <person name="Ihara Y."/>
            <person name="Oshima-Yamada Y."/>
            <person name="Ohtaka K."/>
            <person name="Satoh M."/>
            <person name="Sonobe K."/>
            <person name="Ishii M."/>
            <person name="Ohtani R."/>
            <person name="Kanamori-Sato M."/>
            <person name="Honoki R."/>
            <person name="Miyazaki D."/>
            <person name="Mochizuki H."/>
            <person name="Umetsu J."/>
            <person name="Higashi K."/>
            <person name="Shibata D."/>
            <person name="Kamiya Y."/>
            <person name="Sato N."/>
            <person name="Nakamura Y."/>
            <person name="Tabata S."/>
            <person name="Ida S."/>
            <person name="Kurokawa K."/>
            <person name="Ohta H."/>
        </authorList>
    </citation>
    <scope>NUCLEOTIDE SEQUENCE [LARGE SCALE GENOMIC DNA]</scope>
    <source>
        <strain evidence="7 8">NIES-2285</strain>
    </source>
</reference>
<keyword evidence="7" id="KW-0418">Kinase</keyword>
<dbReference type="InterPro" id="IPR036890">
    <property type="entry name" value="HATPase_C_sf"/>
</dbReference>
<dbReference type="CDD" id="cd00082">
    <property type="entry name" value="HisKA"/>
    <property type="match status" value="1"/>
</dbReference>
<dbReference type="SUPFAM" id="SSF47384">
    <property type="entry name" value="Homodimeric domain of signal transducing histidine kinase"/>
    <property type="match status" value="1"/>
</dbReference>
<evidence type="ECO:0000256" key="3">
    <source>
        <dbReference type="SAM" id="MobiDB-lite"/>
    </source>
</evidence>
<feature type="domain" description="Histidine kinase" evidence="5">
    <location>
        <begin position="412"/>
        <end position="639"/>
    </location>
</feature>
<dbReference type="PROSITE" id="PS50109">
    <property type="entry name" value="HIS_KIN"/>
    <property type="match status" value="1"/>
</dbReference>
<dbReference type="PROSITE" id="PS50110">
    <property type="entry name" value="RESPONSE_REGULATORY"/>
    <property type="match status" value="1"/>
</dbReference>
<dbReference type="Gene3D" id="3.30.565.10">
    <property type="entry name" value="Histidine kinase-like ATPase, C-terminal domain"/>
    <property type="match status" value="1"/>
</dbReference>
<dbReference type="PANTHER" id="PTHR45339:SF5">
    <property type="entry name" value="HISTIDINE KINASE"/>
    <property type="match status" value="1"/>
</dbReference>
<feature type="region of interest" description="Disordered" evidence="3">
    <location>
        <begin position="773"/>
        <end position="807"/>
    </location>
</feature>
<dbReference type="InterPro" id="IPR036097">
    <property type="entry name" value="HisK_dim/P_sf"/>
</dbReference>
<keyword evidence="4" id="KW-0472">Membrane</keyword>
<dbReference type="InterPro" id="IPR003661">
    <property type="entry name" value="HisK_dim/P_dom"/>
</dbReference>
<feature type="compositionally biased region" description="Low complexity" evidence="3">
    <location>
        <begin position="780"/>
        <end position="807"/>
    </location>
</feature>
<dbReference type="SMART" id="SM00387">
    <property type="entry name" value="HATPase_c"/>
    <property type="match status" value="1"/>
</dbReference>
<evidence type="ECO:0000256" key="2">
    <source>
        <dbReference type="PROSITE-ProRule" id="PRU00169"/>
    </source>
</evidence>
<dbReference type="InterPro" id="IPR004358">
    <property type="entry name" value="Sig_transdc_His_kin-like_C"/>
</dbReference>
<dbReference type="InterPro" id="IPR001789">
    <property type="entry name" value="Sig_transdc_resp-reg_receiver"/>
</dbReference>
<evidence type="ECO:0000313" key="7">
    <source>
        <dbReference type="EMBL" id="GAQ92149.1"/>
    </source>
</evidence>
<dbReference type="OMA" id="HQIASEM"/>
<dbReference type="CDD" id="cd17546">
    <property type="entry name" value="REC_hyHK_CKI1_RcsC-like"/>
    <property type="match status" value="1"/>
</dbReference>
<dbReference type="SUPFAM" id="SSF55874">
    <property type="entry name" value="ATPase domain of HSP90 chaperone/DNA topoisomerase II/histidine kinase"/>
    <property type="match status" value="1"/>
</dbReference>
<evidence type="ECO:0000259" key="5">
    <source>
        <dbReference type="PROSITE" id="PS50109"/>
    </source>
</evidence>
<dbReference type="EMBL" id="DF237882">
    <property type="protein sequence ID" value="GAQ92149.1"/>
    <property type="molecule type" value="Genomic_DNA"/>
</dbReference>
<dbReference type="CDD" id="cd16922">
    <property type="entry name" value="HATPase_EvgS-ArcB-TorS-like"/>
    <property type="match status" value="1"/>
</dbReference>
<dbReference type="GO" id="GO:0000155">
    <property type="term" value="F:phosphorelay sensor kinase activity"/>
    <property type="evidence" value="ECO:0000318"/>
    <property type="project" value="GO_Central"/>
</dbReference>
<dbReference type="OrthoDB" id="60033at2759"/>
<dbReference type="STRING" id="105231.A0A1Y1IRL5"/>
<dbReference type="Pfam" id="PF00072">
    <property type="entry name" value="Response_reg"/>
    <property type="match status" value="1"/>
</dbReference>
<dbReference type="SUPFAM" id="SSF52172">
    <property type="entry name" value="CheY-like"/>
    <property type="match status" value="1"/>
</dbReference>
<name>A0A1Y1IRL5_KLENI</name>
<accession>A0A1Y1IRL5</accession>
<protein>
    <submittedName>
        <fullName evidence="7">Signal transduction histidine kinase</fullName>
    </submittedName>
</protein>
<dbReference type="Gene3D" id="3.40.50.2300">
    <property type="match status" value="1"/>
</dbReference>
<dbReference type="Proteomes" id="UP000054558">
    <property type="component" value="Unassembled WGS sequence"/>
</dbReference>
<dbReference type="AlphaFoldDB" id="A0A1Y1IRL5"/>
<gene>
    <name evidence="7" type="ORF">KFL_009330010</name>
</gene>
<evidence type="ECO:0000313" key="8">
    <source>
        <dbReference type="Proteomes" id="UP000054558"/>
    </source>
</evidence>
<dbReference type="GO" id="GO:0000160">
    <property type="term" value="P:phosphorelay signal transduction system"/>
    <property type="evidence" value="ECO:0000318"/>
    <property type="project" value="GO_Central"/>
</dbReference>
<dbReference type="Pfam" id="PF00512">
    <property type="entry name" value="HisKA"/>
    <property type="match status" value="1"/>
</dbReference>
<feature type="domain" description="Response regulatory" evidence="6">
    <location>
        <begin position="988"/>
        <end position="1114"/>
    </location>
</feature>
<dbReference type="GO" id="GO:0009927">
    <property type="term" value="F:histidine phosphotransfer kinase activity"/>
    <property type="evidence" value="ECO:0000318"/>
    <property type="project" value="GO_Central"/>
</dbReference>
<feature type="modified residue" description="4-aspartylphosphate" evidence="2">
    <location>
        <position position="1043"/>
    </location>
</feature>
<feature type="region of interest" description="Disordered" evidence="3">
    <location>
        <begin position="646"/>
        <end position="672"/>
    </location>
</feature>
<keyword evidence="1 2" id="KW-0597">Phosphoprotein</keyword>
<dbReference type="Gene3D" id="1.10.287.130">
    <property type="match status" value="1"/>
</dbReference>
<dbReference type="InterPro" id="IPR005467">
    <property type="entry name" value="His_kinase_dom"/>
</dbReference>
<dbReference type="SMART" id="SM00388">
    <property type="entry name" value="HisKA"/>
    <property type="match status" value="1"/>
</dbReference>
<dbReference type="PANTHER" id="PTHR45339">
    <property type="entry name" value="HYBRID SIGNAL TRANSDUCTION HISTIDINE KINASE J"/>
    <property type="match status" value="1"/>
</dbReference>
<evidence type="ECO:0000256" key="4">
    <source>
        <dbReference type="SAM" id="Phobius"/>
    </source>
</evidence>
<feature type="compositionally biased region" description="Polar residues" evidence="3">
    <location>
        <begin position="661"/>
        <end position="672"/>
    </location>
</feature>
<dbReference type="InterPro" id="IPR011006">
    <property type="entry name" value="CheY-like_superfamily"/>
</dbReference>
<dbReference type="GO" id="GO:0005886">
    <property type="term" value="C:plasma membrane"/>
    <property type="evidence" value="ECO:0000318"/>
    <property type="project" value="GO_Central"/>
</dbReference>
<feature type="region of interest" description="Disordered" evidence="3">
    <location>
        <begin position="923"/>
        <end position="975"/>
    </location>
</feature>
<evidence type="ECO:0000259" key="6">
    <source>
        <dbReference type="PROSITE" id="PS50110"/>
    </source>
</evidence>
<evidence type="ECO:0000256" key="1">
    <source>
        <dbReference type="ARBA" id="ARBA00022553"/>
    </source>
</evidence>
<dbReference type="Pfam" id="PF02518">
    <property type="entry name" value="HATPase_c"/>
    <property type="match status" value="1"/>
</dbReference>